<feature type="transmembrane region" description="Helical" evidence="1">
    <location>
        <begin position="6"/>
        <end position="25"/>
    </location>
</feature>
<dbReference type="AlphaFoldDB" id="A0A3N5CVH0"/>
<protein>
    <submittedName>
        <fullName evidence="2">Uncharacterized protein</fullName>
    </submittedName>
</protein>
<gene>
    <name evidence="2" type="ORF">EG799_12460</name>
</gene>
<feature type="transmembrane region" description="Helical" evidence="1">
    <location>
        <begin position="32"/>
        <end position="51"/>
    </location>
</feature>
<sequence>MFDFVISLVILAAVALAAGAVFLFRRGDRRRAVLMAVLSMVMIANAVIWLAPMEGGGSMAERAAAAGQ</sequence>
<organism evidence="2 3">
    <name type="scientific">Aurantiacibacter spongiae</name>
    <dbReference type="NCBI Taxonomy" id="2488860"/>
    <lineage>
        <taxon>Bacteria</taxon>
        <taxon>Pseudomonadati</taxon>
        <taxon>Pseudomonadota</taxon>
        <taxon>Alphaproteobacteria</taxon>
        <taxon>Sphingomonadales</taxon>
        <taxon>Erythrobacteraceae</taxon>
        <taxon>Aurantiacibacter</taxon>
    </lineage>
</organism>
<keyword evidence="1" id="KW-0472">Membrane</keyword>
<proteinExistence type="predicted"/>
<name>A0A3N5CVH0_9SPHN</name>
<evidence type="ECO:0000313" key="3">
    <source>
        <dbReference type="Proteomes" id="UP000275232"/>
    </source>
</evidence>
<accession>A0A3N5CVH0</accession>
<keyword evidence="1" id="KW-1133">Transmembrane helix</keyword>
<comment type="caution">
    <text evidence="2">The sequence shown here is derived from an EMBL/GenBank/DDBJ whole genome shotgun (WGS) entry which is preliminary data.</text>
</comment>
<dbReference type="OrthoDB" id="7581964at2"/>
<reference evidence="2 3" key="1">
    <citation type="submission" date="2018-11" db="EMBL/GenBank/DDBJ databases">
        <title>Erythrobacter spongiae sp. nov., isolated from a marine sponge.</title>
        <authorList>
            <person name="Zhuang L."/>
            <person name="Luo L."/>
        </authorList>
    </citation>
    <scope>NUCLEOTIDE SEQUENCE [LARGE SCALE GENOMIC DNA]</scope>
    <source>
        <strain evidence="2 3">HN-E23</strain>
    </source>
</reference>
<evidence type="ECO:0000256" key="1">
    <source>
        <dbReference type="SAM" id="Phobius"/>
    </source>
</evidence>
<dbReference type="Proteomes" id="UP000275232">
    <property type="component" value="Unassembled WGS sequence"/>
</dbReference>
<keyword evidence="1" id="KW-0812">Transmembrane</keyword>
<dbReference type="EMBL" id="RPFZ01000001">
    <property type="protein sequence ID" value="RPF72346.1"/>
    <property type="molecule type" value="Genomic_DNA"/>
</dbReference>
<evidence type="ECO:0000313" key="2">
    <source>
        <dbReference type="EMBL" id="RPF72346.1"/>
    </source>
</evidence>
<dbReference type="RefSeq" id="WP_123881771.1">
    <property type="nucleotide sequence ID" value="NZ_RPFZ01000001.1"/>
</dbReference>
<keyword evidence="3" id="KW-1185">Reference proteome</keyword>